<gene>
    <name evidence="2" type="primary">pdaB</name>
    <name evidence="2" type="ORF">OS242_20735</name>
</gene>
<dbReference type="Proteomes" id="UP001208017">
    <property type="component" value="Unassembled WGS sequence"/>
</dbReference>
<evidence type="ECO:0000313" key="2">
    <source>
        <dbReference type="EMBL" id="MCX7572338.1"/>
    </source>
</evidence>
<dbReference type="Pfam" id="PF01522">
    <property type="entry name" value="Polysacc_deac_1"/>
    <property type="match status" value="1"/>
</dbReference>
<dbReference type="PANTHER" id="PTHR10587">
    <property type="entry name" value="GLYCOSYL TRANSFERASE-RELATED"/>
    <property type="match status" value="1"/>
</dbReference>
<dbReference type="PANTHER" id="PTHR10587:SF128">
    <property type="entry name" value="POLYSACCHARIDE DEACETYLASE PDAB-RELATED"/>
    <property type="match status" value="1"/>
</dbReference>
<proteinExistence type="predicted"/>
<dbReference type="EMBL" id="JAPMLT010000018">
    <property type="protein sequence ID" value="MCX7572338.1"/>
    <property type="molecule type" value="Genomic_DNA"/>
</dbReference>
<dbReference type="NCBIfam" id="TIGR02764">
    <property type="entry name" value="spore_ybaN_pdaB"/>
    <property type="match status" value="1"/>
</dbReference>
<sequence length="265" mass="29716">MRKDRAYRRQAKQLGVLFMTVLLFMGLLWSQADTTSVFPAAAVETAGKKKEVKKPVPAGAIYKVETEKKIVALTFDISWGEKAPGPILDILEQKGVKKATFFLSGPWTTTHPELAKRIKTMGYEIGNHGHKHDDFPKYPNEWIREQVTKSEQAILDTTGVKTNLIRTPNGAFDKRVVKQLNDMGYTVVQWHTDSRDWMRPGPDKIVERVVTKAVPGDIILMHASDSALQTIDALPRIIDGLKQKGYDFVSVSELLANANVSSRQE</sequence>
<reference evidence="2 3" key="1">
    <citation type="submission" date="2022-11" db="EMBL/GenBank/DDBJ databases">
        <title>Study of microbial diversity in lake waters.</title>
        <authorList>
            <person name="Zhang J."/>
        </authorList>
    </citation>
    <scope>NUCLEOTIDE SEQUENCE [LARGE SCALE GENOMIC DNA]</scope>
    <source>
        <strain evidence="2 3">DT12</strain>
    </source>
</reference>
<evidence type="ECO:0000259" key="1">
    <source>
        <dbReference type="PROSITE" id="PS51677"/>
    </source>
</evidence>
<feature type="domain" description="NodB homology" evidence="1">
    <location>
        <begin position="69"/>
        <end position="249"/>
    </location>
</feature>
<comment type="caution">
    <text evidence="2">The sequence shown here is derived from an EMBL/GenBank/DDBJ whole genome shotgun (WGS) entry which is preliminary data.</text>
</comment>
<dbReference type="InterPro" id="IPR011330">
    <property type="entry name" value="Glyco_hydro/deAcase_b/a-brl"/>
</dbReference>
<dbReference type="InterPro" id="IPR050248">
    <property type="entry name" value="Polysacc_deacetylase_ArnD"/>
</dbReference>
<dbReference type="Gene3D" id="3.20.20.370">
    <property type="entry name" value="Glycoside hydrolase/deacetylase"/>
    <property type="match status" value="1"/>
</dbReference>
<organism evidence="2 3">
    <name type="scientific">Tumebacillus lacus</name>
    <dbReference type="NCBI Taxonomy" id="2995335"/>
    <lineage>
        <taxon>Bacteria</taxon>
        <taxon>Bacillati</taxon>
        <taxon>Bacillota</taxon>
        <taxon>Bacilli</taxon>
        <taxon>Bacillales</taxon>
        <taxon>Alicyclobacillaceae</taxon>
        <taxon>Tumebacillus</taxon>
    </lineage>
</organism>
<protein>
    <submittedName>
        <fullName evidence="2">Polysaccharide deacetylase family sporulation protein PdaB</fullName>
    </submittedName>
</protein>
<dbReference type="InterPro" id="IPR002509">
    <property type="entry name" value="NODB_dom"/>
</dbReference>
<evidence type="ECO:0000313" key="3">
    <source>
        <dbReference type="Proteomes" id="UP001208017"/>
    </source>
</evidence>
<name>A0ABT3X618_9BACL</name>
<keyword evidence="3" id="KW-1185">Reference proteome</keyword>
<dbReference type="InterPro" id="IPR014132">
    <property type="entry name" value="PdaB-like"/>
</dbReference>
<dbReference type="PROSITE" id="PS51677">
    <property type="entry name" value="NODB"/>
    <property type="match status" value="1"/>
</dbReference>
<accession>A0ABT3X618</accession>
<dbReference type="SUPFAM" id="SSF88713">
    <property type="entry name" value="Glycoside hydrolase/deacetylase"/>
    <property type="match status" value="1"/>
</dbReference>